<reference evidence="2" key="1">
    <citation type="submission" date="2021-03" db="EMBL/GenBank/DDBJ databases">
        <title>Whole Genome Sequence of Bradyrhizobium sp. Strain 144S4.</title>
        <authorList>
            <person name="Bromfield E.S.P."/>
            <person name="Cloutier S."/>
        </authorList>
    </citation>
    <scope>NUCLEOTIDE SEQUENCE [LARGE SCALE GENOMIC DNA]</scope>
    <source>
        <strain evidence="2">144S4</strain>
    </source>
</reference>
<proteinExistence type="predicted"/>
<dbReference type="AlphaFoldDB" id="A0A939MAH7"/>
<comment type="caution">
    <text evidence="2">The sequence shown here is derived from an EMBL/GenBank/DDBJ whole genome shotgun (WGS) entry which is preliminary data.</text>
</comment>
<accession>A0A939MAH7</accession>
<name>A0A939MAH7_9BRAD</name>
<feature type="region of interest" description="Disordered" evidence="1">
    <location>
        <begin position="1"/>
        <end position="23"/>
    </location>
</feature>
<protein>
    <submittedName>
        <fullName evidence="2">Uncharacterized protein</fullName>
    </submittedName>
</protein>
<dbReference type="RefSeq" id="WP_208087339.1">
    <property type="nucleotide sequence ID" value="NZ_CP086136.1"/>
</dbReference>
<evidence type="ECO:0000256" key="1">
    <source>
        <dbReference type="SAM" id="MobiDB-lite"/>
    </source>
</evidence>
<dbReference type="EMBL" id="JAGEMI010000001">
    <property type="protein sequence ID" value="MBO1865623.1"/>
    <property type="molecule type" value="Genomic_DNA"/>
</dbReference>
<sequence>MILPFLRGMGPMSTKPPSTPGSANYGVGSRGVLNPVYTTLTVQIWGSSGGGGGANNTLAGAGGANAYFGGTGGASWFSFPGGTLIAYGGGGGGNGLYDPEFGPTNGAGGGIGGASGGSTNAAGSGNSGGGGAILISASGGPGGRGGFVSRTWNWYDAGAPAFGSTLTLTCGGGGGGGAGFFNDGELGTVPCNGNAGADASASVSWT</sequence>
<organism evidence="2">
    <name type="scientific">Bradyrhizobium barranii subsp. barranii</name>
    <dbReference type="NCBI Taxonomy" id="2823807"/>
    <lineage>
        <taxon>Bacteria</taxon>
        <taxon>Pseudomonadati</taxon>
        <taxon>Pseudomonadota</taxon>
        <taxon>Alphaproteobacteria</taxon>
        <taxon>Hyphomicrobiales</taxon>
        <taxon>Nitrobacteraceae</taxon>
        <taxon>Bradyrhizobium</taxon>
        <taxon>Bradyrhizobium barranii</taxon>
    </lineage>
</organism>
<gene>
    <name evidence="2" type="ORF">J4G43_33405</name>
</gene>
<evidence type="ECO:0000313" key="2">
    <source>
        <dbReference type="EMBL" id="MBO1865623.1"/>
    </source>
</evidence>